<proteinExistence type="inferred from homology"/>
<keyword evidence="3" id="KW-0560">Oxidoreductase</keyword>
<dbReference type="PANTHER" id="PTHR13887:SF14">
    <property type="entry name" value="DISULFIDE BOND FORMATION PROTEIN D"/>
    <property type="match status" value="1"/>
</dbReference>
<organism evidence="7">
    <name type="scientific">marine metagenome</name>
    <dbReference type="NCBI Taxonomy" id="408172"/>
    <lineage>
        <taxon>unclassified sequences</taxon>
        <taxon>metagenomes</taxon>
        <taxon>ecological metagenomes</taxon>
    </lineage>
</organism>
<dbReference type="InterPro" id="IPR036249">
    <property type="entry name" value="Thioredoxin-like_sf"/>
</dbReference>
<name>A0A383C7M6_9ZZZZ</name>
<protein>
    <recommendedName>
        <fullName evidence="6">Thioredoxin domain-containing protein</fullName>
    </recommendedName>
</protein>
<evidence type="ECO:0000256" key="3">
    <source>
        <dbReference type="ARBA" id="ARBA00023002"/>
    </source>
</evidence>
<evidence type="ECO:0000256" key="2">
    <source>
        <dbReference type="ARBA" id="ARBA00022729"/>
    </source>
</evidence>
<gene>
    <name evidence="7" type="ORF">METZ01_LOCUS480913</name>
</gene>
<evidence type="ECO:0000256" key="5">
    <source>
        <dbReference type="ARBA" id="ARBA00023284"/>
    </source>
</evidence>
<reference evidence="7" key="1">
    <citation type="submission" date="2018-05" db="EMBL/GenBank/DDBJ databases">
        <authorList>
            <person name="Lanie J.A."/>
            <person name="Ng W.-L."/>
            <person name="Kazmierczak K.M."/>
            <person name="Andrzejewski T.M."/>
            <person name="Davidsen T.M."/>
            <person name="Wayne K.J."/>
            <person name="Tettelin H."/>
            <person name="Glass J.I."/>
            <person name="Rusch D."/>
            <person name="Podicherti R."/>
            <person name="Tsui H.-C.T."/>
            <person name="Winkler M.E."/>
        </authorList>
    </citation>
    <scope>NUCLEOTIDE SEQUENCE</scope>
</reference>
<evidence type="ECO:0000313" key="7">
    <source>
        <dbReference type="EMBL" id="SVE28059.1"/>
    </source>
</evidence>
<dbReference type="Pfam" id="PF13462">
    <property type="entry name" value="Thioredoxin_4"/>
    <property type="match status" value="1"/>
</dbReference>
<dbReference type="AlphaFoldDB" id="A0A383C7M6"/>
<dbReference type="SUPFAM" id="SSF52833">
    <property type="entry name" value="Thioredoxin-like"/>
    <property type="match status" value="1"/>
</dbReference>
<dbReference type="InterPro" id="IPR012336">
    <property type="entry name" value="Thioredoxin-like_fold"/>
</dbReference>
<evidence type="ECO:0000256" key="1">
    <source>
        <dbReference type="ARBA" id="ARBA00005791"/>
    </source>
</evidence>
<dbReference type="PANTHER" id="PTHR13887">
    <property type="entry name" value="GLUTATHIONE S-TRANSFERASE KAPPA"/>
    <property type="match status" value="1"/>
</dbReference>
<dbReference type="GO" id="GO:0016491">
    <property type="term" value="F:oxidoreductase activity"/>
    <property type="evidence" value="ECO:0007669"/>
    <property type="project" value="UniProtKB-KW"/>
</dbReference>
<dbReference type="Gene3D" id="3.40.30.10">
    <property type="entry name" value="Glutaredoxin"/>
    <property type="match status" value="1"/>
</dbReference>
<dbReference type="InterPro" id="IPR013766">
    <property type="entry name" value="Thioredoxin_domain"/>
</dbReference>
<accession>A0A383C7M6</accession>
<keyword evidence="4" id="KW-1015">Disulfide bond</keyword>
<sequence length="199" mass="22022">SAVGLVFLVSFSAVAQSLPPTAQIGAERILGKQTAPVLIIEYASLTCPHCAEFHNGPWTDLKKEYVDTGKARLIYRDFPTDQLALAASMIARCAPKERYFGIIELMFKTQENWRRSQNPRKALSNIGRLAGMSQATVDACMNSKTAYESVMKLRNEGSQKFRIDSTPTLIVNGKKLDGGLSLEEYRKAFDDALTQVGEK</sequence>
<dbReference type="PROSITE" id="PS51352">
    <property type="entry name" value="THIOREDOXIN_2"/>
    <property type="match status" value="1"/>
</dbReference>
<comment type="similarity">
    <text evidence="1">Belongs to the thioredoxin family. DsbA subfamily.</text>
</comment>
<feature type="domain" description="Thioredoxin" evidence="6">
    <location>
        <begin position="12"/>
        <end position="194"/>
    </location>
</feature>
<dbReference type="EMBL" id="UINC01206429">
    <property type="protein sequence ID" value="SVE28059.1"/>
    <property type="molecule type" value="Genomic_DNA"/>
</dbReference>
<keyword evidence="5" id="KW-0676">Redox-active center</keyword>
<feature type="non-terminal residue" evidence="7">
    <location>
        <position position="1"/>
    </location>
</feature>
<evidence type="ECO:0000259" key="6">
    <source>
        <dbReference type="PROSITE" id="PS51352"/>
    </source>
</evidence>
<keyword evidence="2" id="KW-0732">Signal</keyword>
<evidence type="ECO:0000256" key="4">
    <source>
        <dbReference type="ARBA" id="ARBA00023157"/>
    </source>
</evidence>